<dbReference type="SUPFAM" id="SSF64182">
    <property type="entry name" value="DHH phosphoesterases"/>
    <property type="match status" value="1"/>
</dbReference>
<dbReference type="KEGG" id="bmu:Bmul_5924"/>
<organism evidence="1 2">
    <name type="scientific">Burkholderia multivorans (strain ATCC 17616 / 249)</name>
    <dbReference type="NCBI Taxonomy" id="395019"/>
    <lineage>
        <taxon>Bacteria</taxon>
        <taxon>Pseudomonadati</taxon>
        <taxon>Pseudomonadota</taxon>
        <taxon>Betaproteobacteria</taxon>
        <taxon>Burkholderiales</taxon>
        <taxon>Burkholderiaceae</taxon>
        <taxon>Burkholderia</taxon>
        <taxon>Burkholderia cepacia complex</taxon>
    </lineage>
</organism>
<evidence type="ECO:0008006" key="3">
    <source>
        <dbReference type="Google" id="ProtNLM"/>
    </source>
</evidence>
<dbReference type="AlphaFoldDB" id="A0A0H3KYC9"/>
<reference evidence="1 2" key="1">
    <citation type="submission" date="2007-04" db="EMBL/GenBank/DDBJ databases">
        <title>Complete genome sequence of Burkholderia multivorans ATCC 17616.</title>
        <authorList>
            <person name="Ohtsubo Y."/>
            <person name="Yamashita A."/>
            <person name="Kurokawa K."/>
            <person name="Takami H."/>
            <person name="Yuhara S."/>
            <person name="Nishiyama E."/>
            <person name="Endo R."/>
            <person name="Miyazaki R."/>
            <person name="Ono A."/>
            <person name="Yano K."/>
            <person name="Ito M."/>
            <person name="Sota M."/>
            <person name="Yuji N."/>
            <person name="Hattori M."/>
            <person name="Tsuda M."/>
        </authorList>
    </citation>
    <scope>NUCLEOTIDE SEQUENCE [LARGE SCALE GENOMIC DNA]</scope>
    <source>
        <strain evidence="2">ATCC 17616 / 249</strain>
    </source>
</reference>
<proteinExistence type="predicted"/>
<dbReference type="Proteomes" id="UP000008815">
    <property type="component" value="Chromosome 3"/>
</dbReference>
<accession>A0A0H3KYC9</accession>
<dbReference type="EMBL" id="AP009387">
    <property type="protein sequence ID" value="BAG47429.1"/>
    <property type="molecule type" value="Genomic_DNA"/>
</dbReference>
<dbReference type="RefSeq" id="WP_012218269.1">
    <property type="nucleotide sequence ID" value="NC_010087.1"/>
</dbReference>
<protein>
    <recommendedName>
        <fullName evidence="3">Acetyltransferase</fullName>
    </recommendedName>
</protein>
<evidence type="ECO:0000313" key="2">
    <source>
        <dbReference type="Proteomes" id="UP000008815"/>
    </source>
</evidence>
<dbReference type="eggNOG" id="COG0608">
    <property type="taxonomic scope" value="Bacteria"/>
</dbReference>
<name>A0A0H3KYC9_BURM1</name>
<dbReference type="HOGENOM" id="CLU_873774_0_0_4"/>
<dbReference type="InterPro" id="IPR038763">
    <property type="entry name" value="DHH_sf"/>
</dbReference>
<keyword evidence="2" id="KW-1185">Reference proteome</keyword>
<sequence>MTRFDVFNGDADGICSLHQLRLEMPAESVLVTGPKRDIALLARVSAARGDFVTVLDVSLDVNRTALDALLARGVDVDYFDHHMPGAVPAHPRLHAHVDTAPETCTSVIVDRYLAGRQRIWAVVGAYGDNLVGVAGRLAAACGLTDADAYRLQVLGESVNYNGYGDCRDDLFMAPLAVYTAVRPYADPLEFAKSPLARRLDANRRRDIARAERQRANIALPGADVYILPDTRWARRVRGVFANRLARGDATRAHAVLTVSASGGYIVSVRAPVAAPYGADRLCRAFPGGGGREGAAGINGLAPERLDAFVAALANAYPAA</sequence>
<dbReference type="STRING" id="395019.BMULJ_05601"/>
<evidence type="ECO:0000313" key="1">
    <source>
        <dbReference type="EMBL" id="BAG47429.1"/>
    </source>
</evidence>
<gene>
    <name evidence="1" type="ordered locus">BMULJ_05601</name>
</gene>
<dbReference type="KEGG" id="bmj:BMULJ_05601"/>